<dbReference type="KEGG" id="pgm:PGRAT_10115"/>
<dbReference type="RefSeq" id="WP_042266477.1">
    <property type="nucleotide sequence ID" value="NZ_CP009287.1"/>
</dbReference>
<keyword evidence="3" id="KW-1185">Reference proteome</keyword>
<gene>
    <name evidence="2" type="ORF">PGRAT_10115</name>
</gene>
<dbReference type="STRING" id="189425.PGRAT_10115"/>
<protein>
    <submittedName>
        <fullName evidence="2">Exopolysaccharide biosynthesis protein</fullName>
    </submittedName>
</protein>
<evidence type="ECO:0000313" key="2">
    <source>
        <dbReference type="EMBL" id="AIQ67939.1"/>
    </source>
</evidence>
<evidence type="ECO:0000259" key="1">
    <source>
        <dbReference type="Pfam" id="PF09992"/>
    </source>
</evidence>
<dbReference type="HOGENOM" id="CLU_049565_0_0_9"/>
<name>A0A089NG14_9BACL</name>
<dbReference type="Pfam" id="PF09992">
    <property type="entry name" value="NAGPA"/>
    <property type="match status" value="1"/>
</dbReference>
<dbReference type="InterPro" id="IPR018711">
    <property type="entry name" value="NAGPA"/>
</dbReference>
<accession>A0A089NG14</accession>
<evidence type="ECO:0000313" key="3">
    <source>
        <dbReference type="Proteomes" id="UP000029500"/>
    </source>
</evidence>
<proteinExistence type="predicted"/>
<feature type="domain" description="Phosphodiester glycosidase" evidence="1">
    <location>
        <begin position="138"/>
        <end position="319"/>
    </location>
</feature>
<dbReference type="eggNOG" id="COG4632">
    <property type="taxonomic scope" value="Bacteria"/>
</dbReference>
<dbReference type="PANTHER" id="PTHR40446">
    <property type="entry name" value="N-ACETYLGLUCOSAMINE-1-PHOSPHODIESTER ALPHA-N-ACETYLGLUCOSAMINIDASE"/>
    <property type="match status" value="1"/>
</dbReference>
<organism evidence="2 3">
    <name type="scientific">Paenibacillus graminis</name>
    <dbReference type="NCBI Taxonomy" id="189425"/>
    <lineage>
        <taxon>Bacteria</taxon>
        <taxon>Bacillati</taxon>
        <taxon>Bacillota</taxon>
        <taxon>Bacilli</taxon>
        <taxon>Bacillales</taxon>
        <taxon>Paenibacillaceae</taxon>
        <taxon>Paenibacillus</taxon>
    </lineage>
</organism>
<dbReference type="EMBL" id="CP009287">
    <property type="protein sequence ID" value="AIQ67939.1"/>
    <property type="molecule type" value="Genomic_DNA"/>
</dbReference>
<dbReference type="AlphaFoldDB" id="A0A089NG14"/>
<dbReference type="PANTHER" id="PTHR40446:SF2">
    <property type="entry name" value="N-ACETYLGLUCOSAMINE-1-PHOSPHODIESTER ALPHA-N-ACETYLGLUCOSAMINIDASE"/>
    <property type="match status" value="1"/>
</dbReference>
<dbReference type="Proteomes" id="UP000029500">
    <property type="component" value="Chromosome"/>
</dbReference>
<sequence>MKNMRTRQAWSFKRNLLIVMIVVLLGLGTVIYSLADRYLIEHVEVAAADDTAAASSSTAATTAAALAEVNAASDDWNYSSDDIQIRIDQVQTGSGTDQITYFVADVVLKDASSLRSAFADNSFGTNITEDTSEIASSNNAIFAINGDYYGFRNDGVIIRNGTVYRDDPVRDAMALFGDGTMQTYNEEEVSSSDLLAQGAANTLSFGPILIQDGKIASDFSNVKIDTNLGNRSIQNANPRTAVGMIAPNHYVFVVVDGRSEGYSRGMTLTELANVMSDLGATEAYNLDGGGSSTMYFMGRVVNNPQGKNQERGVSDILYIKEGATS</sequence>
<reference evidence="2 3" key="1">
    <citation type="submission" date="2014-08" db="EMBL/GenBank/DDBJ databases">
        <title>Comparative genomics of the Paenibacillus odorifer group.</title>
        <authorList>
            <person name="den Bakker H.C."/>
            <person name="Tsai Y.-C."/>
            <person name="Martin N."/>
            <person name="Korlach J."/>
            <person name="Wiedmann M."/>
        </authorList>
    </citation>
    <scope>NUCLEOTIDE SEQUENCE [LARGE SCALE GENOMIC DNA]</scope>
    <source>
        <strain evidence="2 3">DSM 15220</strain>
    </source>
</reference>